<protein>
    <submittedName>
        <fullName evidence="1">Uncharacterized protein</fullName>
    </submittedName>
</protein>
<dbReference type="Proteomes" id="UP000587477">
    <property type="component" value="Chromosome"/>
</dbReference>
<gene>
    <name evidence="1" type="ORF">BACVE_001721</name>
</gene>
<dbReference type="AlphaFoldDB" id="A0A7W4QF67"/>
<reference evidence="2" key="1">
    <citation type="submission" date="2020-10" db="EMBL/GenBank/DDBJ databases">
        <title>Complete genome sequence of Bacillus velezensis NST6.</title>
        <authorList>
            <person name="Choi J."/>
        </authorList>
    </citation>
    <scope>NUCLEOTIDE SEQUENCE [LARGE SCALE GENOMIC DNA]</scope>
    <source>
        <strain evidence="2">NST6</strain>
    </source>
</reference>
<name>A0A7W4QF67_BACVE</name>
<sequence length="91" mass="10459">MGCLSFANVSIVLTDSEKGDTKGSRYTACAEFLFQQVEDPVLNQGKKFDNKFKSYFKFLDPRLVCLRYIIPFLHQISIHTLIDINLLQLRG</sequence>
<evidence type="ECO:0000313" key="2">
    <source>
        <dbReference type="Proteomes" id="UP000587477"/>
    </source>
</evidence>
<organism evidence="1 2">
    <name type="scientific">Bacillus velezensis</name>
    <dbReference type="NCBI Taxonomy" id="492670"/>
    <lineage>
        <taxon>Bacteria</taxon>
        <taxon>Bacillati</taxon>
        <taxon>Bacillota</taxon>
        <taxon>Bacilli</taxon>
        <taxon>Bacillales</taxon>
        <taxon>Bacillaceae</taxon>
        <taxon>Bacillus</taxon>
        <taxon>Bacillus amyloliquefaciens group</taxon>
    </lineage>
</organism>
<dbReference type="EMBL" id="CP063687">
    <property type="protein sequence ID" value="QOY26714.1"/>
    <property type="molecule type" value="Genomic_DNA"/>
</dbReference>
<evidence type="ECO:0000313" key="1">
    <source>
        <dbReference type="EMBL" id="QOY26714.1"/>
    </source>
</evidence>
<accession>A0A7W4QF67</accession>
<proteinExistence type="predicted"/>